<keyword evidence="1" id="KW-0812">Transmembrane</keyword>
<dbReference type="EMBL" id="PKMF04000987">
    <property type="protein sequence ID" value="KAK7815702.1"/>
    <property type="molecule type" value="Genomic_DNA"/>
</dbReference>
<keyword evidence="3" id="KW-1185">Reference proteome</keyword>
<dbReference type="AlphaFoldDB" id="A0AAW0IN91"/>
<proteinExistence type="predicted"/>
<name>A0AAW0IN91_QUESU</name>
<sequence length="218" mass="24599">MTSFPQIHLVLKVHRKMWAVLENSRFLLFFMHSFRDSLLLGKTQVALLKLLISDVEANLSNGYFPPHLSIFCNFLALLHFLLGLLHLIYAPSLLMSLLNHFLTMLKTKKLLWSFGRALNPLNLDRNTASNPKKSCPSCQDNQRAGKRIKKKCALAKKHGIGKGLTLMTLAKKHGVGKGDISTGNGYTDREVVVFPISTSIAPKNHYIGRKDHDKLLWL</sequence>
<comment type="caution">
    <text evidence="2">The sequence shown here is derived from an EMBL/GenBank/DDBJ whole genome shotgun (WGS) entry which is preliminary data.</text>
</comment>
<keyword evidence="1" id="KW-0472">Membrane</keyword>
<accession>A0AAW0IN91</accession>
<feature type="transmembrane region" description="Helical" evidence="1">
    <location>
        <begin position="68"/>
        <end position="89"/>
    </location>
</feature>
<dbReference type="Proteomes" id="UP000237347">
    <property type="component" value="Unassembled WGS sequence"/>
</dbReference>
<organism evidence="2 3">
    <name type="scientific">Quercus suber</name>
    <name type="common">Cork oak</name>
    <dbReference type="NCBI Taxonomy" id="58331"/>
    <lineage>
        <taxon>Eukaryota</taxon>
        <taxon>Viridiplantae</taxon>
        <taxon>Streptophyta</taxon>
        <taxon>Embryophyta</taxon>
        <taxon>Tracheophyta</taxon>
        <taxon>Spermatophyta</taxon>
        <taxon>Magnoliopsida</taxon>
        <taxon>eudicotyledons</taxon>
        <taxon>Gunneridae</taxon>
        <taxon>Pentapetalae</taxon>
        <taxon>rosids</taxon>
        <taxon>fabids</taxon>
        <taxon>Fagales</taxon>
        <taxon>Fagaceae</taxon>
        <taxon>Quercus</taxon>
    </lineage>
</organism>
<evidence type="ECO:0000313" key="3">
    <source>
        <dbReference type="Proteomes" id="UP000237347"/>
    </source>
</evidence>
<gene>
    <name evidence="2" type="ORF">CFP56_001247</name>
</gene>
<evidence type="ECO:0000313" key="2">
    <source>
        <dbReference type="EMBL" id="KAK7815702.1"/>
    </source>
</evidence>
<reference evidence="2 3" key="1">
    <citation type="journal article" date="2018" name="Sci. Data">
        <title>The draft genome sequence of cork oak.</title>
        <authorList>
            <person name="Ramos A.M."/>
            <person name="Usie A."/>
            <person name="Barbosa P."/>
            <person name="Barros P.M."/>
            <person name="Capote T."/>
            <person name="Chaves I."/>
            <person name="Simoes F."/>
            <person name="Abreu I."/>
            <person name="Carrasquinho I."/>
            <person name="Faro C."/>
            <person name="Guimaraes J.B."/>
            <person name="Mendonca D."/>
            <person name="Nobrega F."/>
            <person name="Rodrigues L."/>
            <person name="Saibo N.J.M."/>
            <person name="Varela M.C."/>
            <person name="Egas C."/>
            <person name="Matos J."/>
            <person name="Miguel C.M."/>
            <person name="Oliveira M.M."/>
            <person name="Ricardo C.P."/>
            <person name="Goncalves S."/>
        </authorList>
    </citation>
    <scope>NUCLEOTIDE SEQUENCE [LARGE SCALE GENOMIC DNA]</scope>
    <source>
        <strain evidence="3">cv. HL8</strain>
    </source>
</reference>
<protein>
    <submittedName>
        <fullName evidence="2">Uncharacterized protein</fullName>
    </submittedName>
</protein>
<keyword evidence="1" id="KW-1133">Transmembrane helix</keyword>
<evidence type="ECO:0000256" key="1">
    <source>
        <dbReference type="SAM" id="Phobius"/>
    </source>
</evidence>